<evidence type="ECO:0000313" key="2">
    <source>
        <dbReference type="EMBL" id="AIA84142.1"/>
    </source>
</evidence>
<dbReference type="InterPro" id="IPR009647">
    <property type="entry name" value="PBP_C"/>
</dbReference>
<name>A0A060BNE5_9BRAD</name>
<protein>
    <submittedName>
        <fullName evidence="2">CAZy families GT51 protein</fullName>
    </submittedName>
</protein>
<organism evidence="2">
    <name type="scientific">uncultured Nitrobacter sp</name>
    <dbReference type="NCBI Taxonomy" id="155911"/>
    <lineage>
        <taxon>Bacteria</taxon>
        <taxon>Pseudomonadati</taxon>
        <taxon>Pseudomonadota</taxon>
        <taxon>Alphaproteobacteria</taxon>
        <taxon>Hyphomicrobiales</taxon>
        <taxon>Nitrobacteraceae</taxon>
        <taxon>Nitrobacter</taxon>
        <taxon>environmental samples</taxon>
    </lineage>
</organism>
<reference evidence="2" key="1">
    <citation type="journal article" date="2013" name="Environ. Microbiol.">
        <title>Seasonally variable intestinal metagenomes of the red palm weevil (Rhynchophorus ferrugineus).</title>
        <authorList>
            <person name="Jia S."/>
            <person name="Zhang X."/>
            <person name="Zhang G."/>
            <person name="Yin A."/>
            <person name="Zhang S."/>
            <person name="Li F."/>
            <person name="Wang L."/>
            <person name="Zhao D."/>
            <person name="Yun Q."/>
            <person name="Tala"/>
            <person name="Wang J."/>
            <person name="Sun G."/>
            <person name="Baabdullah M."/>
            <person name="Yu X."/>
            <person name="Hu S."/>
            <person name="Al-Mssallem I.S."/>
            <person name="Yu J."/>
        </authorList>
    </citation>
    <scope>NUCLEOTIDE SEQUENCE</scope>
</reference>
<proteinExistence type="predicted"/>
<dbReference type="AlphaFoldDB" id="A0A060BNE5"/>
<accession>A0A060BNE5</accession>
<evidence type="ECO:0000259" key="1">
    <source>
        <dbReference type="Pfam" id="PF06832"/>
    </source>
</evidence>
<sequence>MPVPGLTGASVAAPLLFDAMARLGGTPTPPVGRAPEGTLVASSGSLPAPLKRFRHPNRMVSAADPAPVIAFPLEGVHVDLGIASGRPAPLVVQIRNGAPPFTWLANGKPIGRTDFDR</sequence>
<feature type="domain" description="Penicillin-binding C-terminal" evidence="1">
    <location>
        <begin position="61"/>
        <end position="115"/>
    </location>
</feature>
<dbReference type="EMBL" id="KF116894">
    <property type="protein sequence ID" value="AIA84142.1"/>
    <property type="molecule type" value="Genomic_DNA"/>
</dbReference>
<dbReference type="Pfam" id="PF06832">
    <property type="entry name" value="BiPBP_C"/>
    <property type="match status" value="1"/>
</dbReference>
<feature type="non-terminal residue" evidence="2">
    <location>
        <position position="117"/>
    </location>
</feature>